<dbReference type="Pfam" id="PF11162">
    <property type="entry name" value="DUF2946"/>
    <property type="match status" value="1"/>
</dbReference>
<gene>
    <name evidence="1" type="ORF">Tther_01513</name>
</gene>
<dbReference type="EMBL" id="VJOL01000026">
    <property type="protein sequence ID" value="TSE29350.1"/>
    <property type="molecule type" value="Genomic_DNA"/>
</dbReference>
<proteinExistence type="predicted"/>
<accession>A0A554X0J5</accession>
<protein>
    <recommendedName>
        <fullName evidence="3">DUF2946 domain-containing protein</fullName>
    </recommendedName>
</protein>
<sequence>MLWVALAPALAATALGDRPGTQRVQICTSTGMAWVTLDAVGDSAPSDGAAATVACDWCLLHGGPALPPSAAGVGLPIDADPPALADAAAGTLVPPLAWWRPQPHAPPLLSV</sequence>
<dbReference type="InterPro" id="IPR021333">
    <property type="entry name" value="DUF2946"/>
</dbReference>
<evidence type="ECO:0000313" key="2">
    <source>
        <dbReference type="Proteomes" id="UP000318542"/>
    </source>
</evidence>
<comment type="caution">
    <text evidence="1">The sequence shown here is derived from an EMBL/GenBank/DDBJ whole genome shotgun (WGS) entry which is preliminary data.</text>
</comment>
<reference evidence="1 2" key="1">
    <citation type="submission" date="2019-07" db="EMBL/GenBank/DDBJ databases">
        <title>Tepidimonas thermarum AA-1 draft genome.</title>
        <authorList>
            <person name="Da Costa M.S."/>
            <person name="Froufe H.J.C."/>
            <person name="Egas C."/>
            <person name="Albuquerque L."/>
        </authorList>
    </citation>
    <scope>NUCLEOTIDE SEQUENCE [LARGE SCALE GENOMIC DNA]</scope>
    <source>
        <strain evidence="1 2">AA-1</strain>
    </source>
</reference>
<evidence type="ECO:0008006" key="3">
    <source>
        <dbReference type="Google" id="ProtNLM"/>
    </source>
</evidence>
<organism evidence="1 2">
    <name type="scientific">Tepidimonas thermarum</name>
    <dbReference type="NCBI Taxonomy" id="335431"/>
    <lineage>
        <taxon>Bacteria</taxon>
        <taxon>Pseudomonadati</taxon>
        <taxon>Pseudomonadota</taxon>
        <taxon>Betaproteobacteria</taxon>
        <taxon>Burkholderiales</taxon>
        <taxon>Tepidimonas</taxon>
    </lineage>
</organism>
<keyword evidence="2" id="KW-1185">Reference proteome</keyword>
<dbReference type="Proteomes" id="UP000318542">
    <property type="component" value="Unassembled WGS sequence"/>
</dbReference>
<evidence type="ECO:0000313" key="1">
    <source>
        <dbReference type="EMBL" id="TSE29350.1"/>
    </source>
</evidence>
<name>A0A554X0J5_9BURK</name>
<dbReference type="AlphaFoldDB" id="A0A554X0J5"/>